<dbReference type="EC" id="3.1.21.-" evidence="6"/>
<feature type="domain" description="Type I restriction modification DNA specificity" evidence="5">
    <location>
        <begin position="234"/>
        <end position="411"/>
    </location>
</feature>
<keyword evidence="7" id="KW-1185">Reference proteome</keyword>
<keyword evidence="6" id="KW-0540">Nuclease</keyword>
<dbReference type="InterPro" id="IPR044946">
    <property type="entry name" value="Restrct_endonuc_typeI_TRD_sf"/>
</dbReference>
<dbReference type="CDD" id="cd17252">
    <property type="entry name" value="RMtype1_S_EcoKI-TRD1-CR1_like"/>
    <property type="match status" value="1"/>
</dbReference>
<sequence>MKTNEKDTKQEVVPTLRFPEFSSRNWHIKELSKIANLIKERARNGSYTPMSVTSGIGLISQKEKFGRDISGNQYGNYFVIKKGDFAYNKSATNLYPEGYISMLKNLEIAAVPNSIFTCFKVNREEILPEYLNYLFEDNYHGKWLRKFIEVGARAHGSLSIDTKKLFELPIVFPSVIEQQKIADCLSSIDALIKATENKIDELKAHKKGLMQHLFPAEGKTVPEYRFPEFQDAGEWKPYRLNDFGSFFRGLTYSTADISNDNEGIGVLRSTNIQDNRLILDRDLVFVNKTCTAEQRLKKGDVVICMSNGSKTLVGKNAEFDQDISYDLTIGAFCSIFRPKNIFAKYLLQTDSYTKFISLAIGGGNINNLKNSDLENFIQFTPVKPKEQQKIADCLSSIDDLIVSQTKRLEALKIHKKGLMQQLFPNIKDTEA</sequence>
<dbReference type="SUPFAM" id="SSF116734">
    <property type="entry name" value="DNA methylase specificity domain"/>
    <property type="match status" value="2"/>
</dbReference>
<evidence type="ECO:0000313" key="6">
    <source>
        <dbReference type="EMBL" id="MEQ2543564.1"/>
    </source>
</evidence>
<evidence type="ECO:0000256" key="1">
    <source>
        <dbReference type="ARBA" id="ARBA00010923"/>
    </source>
</evidence>
<dbReference type="EMBL" id="JBBMFL010000001">
    <property type="protein sequence ID" value="MEQ2543564.1"/>
    <property type="molecule type" value="Genomic_DNA"/>
</dbReference>
<dbReference type="Pfam" id="PF01420">
    <property type="entry name" value="Methylase_S"/>
    <property type="match status" value="2"/>
</dbReference>
<feature type="coiled-coil region" evidence="4">
    <location>
        <begin position="185"/>
        <end position="212"/>
    </location>
</feature>
<protein>
    <submittedName>
        <fullName evidence="6">Restriction endonuclease subunit S</fullName>
        <ecNumber evidence="6">3.1.21.-</ecNumber>
    </submittedName>
</protein>
<keyword evidence="4" id="KW-0175">Coiled coil</keyword>
<dbReference type="PANTHER" id="PTHR30408">
    <property type="entry name" value="TYPE-1 RESTRICTION ENZYME ECOKI SPECIFICITY PROTEIN"/>
    <property type="match status" value="1"/>
</dbReference>
<dbReference type="InterPro" id="IPR000055">
    <property type="entry name" value="Restrct_endonuc_typeI_TRD"/>
</dbReference>
<evidence type="ECO:0000256" key="4">
    <source>
        <dbReference type="SAM" id="Coils"/>
    </source>
</evidence>
<evidence type="ECO:0000256" key="2">
    <source>
        <dbReference type="ARBA" id="ARBA00022747"/>
    </source>
</evidence>
<keyword evidence="2" id="KW-0680">Restriction system</keyword>
<proteinExistence type="inferred from homology"/>
<accession>A0ABV1GTP0</accession>
<dbReference type="Gene3D" id="3.90.220.20">
    <property type="entry name" value="DNA methylase specificity domains"/>
    <property type="match status" value="2"/>
</dbReference>
<dbReference type="Proteomes" id="UP001460202">
    <property type="component" value="Unassembled WGS sequence"/>
</dbReference>
<dbReference type="InterPro" id="IPR052021">
    <property type="entry name" value="Type-I_RS_S_subunit"/>
</dbReference>
<dbReference type="GO" id="GO:0004519">
    <property type="term" value="F:endonuclease activity"/>
    <property type="evidence" value="ECO:0007669"/>
    <property type="project" value="UniProtKB-KW"/>
</dbReference>
<comment type="caution">
    <text evidence="6">The sequence shown here is derived from an EMBL/GenBank/DDBJ whole genome shotgun (WGS) entry which is preliminary data.</text>
</comment>
<dbReference type="RefSeq" id="WP_276715895.1">
    <property type="nucleotide sequence ID" value="NZ_JBBMFL010000001.1"/>
</dbReference>
<feature type="domain" description="Type I restriction modification DNA specificity" evidence="5">
    <location>
        <begin position="69"/>
        <end position="203"/>
    </location>
</feature>
<organism evidence="6 7">
    <name type="scientific">Alistipes intestinihominis</name>
    <dbReference type="NCBI Taxonomy" id="3133172"/>
    <lineage>
        <taxon>Bacteria</taxon>
        <taxon>Pseudomonadati</taxon>
        <taxon>Bacteroidota</taxon>
        <taxon>Bacteroidia</taxon>
        <taxon>Bacteroidales</taxon>
        <taxon>Rikenellaceae</taxon>
        <taxon>Alistipes</taxon>
    </lineage>
</organism>
<reference evidence="6 7" key="1">
    <citation type="submission" date="2024-03" db="EMBL/GenBank/DDBJ databases">
        <title>Human intestinal bacterial collection.</title>
        <authorList>
            <person name="Pauvert C."/>
            <person name="Hitch T.C.A."/>
            <person name="Clavel T."/>
        </authorList>
    </citation>
    <scope>NUCLEOTIDE SEQUENCE [LARGE SCALE GENOMIC DNA]</scope>
    <source>
        <strain evidence="6 7">CLA-KB-H122</strain>
    </source>
</reference>
<keyword evidence="3" id="KW-0238">DNA-binding</keyword>
<evidence type="ECO:0000256" key="3">
    <source>
        <dbReference type="ARBA" id="ARBA00023125"/>
    </source>
</evidence>
<evidence type="ECO:0000313" key="7">
    <source>
        <dbReference type="Proteomes" id="UP001460202"/>
    </source>
</evidence>
<evidence type="ECO:0000259" key="5">
    <source>
        <dbReference type="Pfam" id="PF01420"/>
    </source>
</evidence>
<keyword evidence="6" id="KW-0255">Endonuclease</keyword>
<dbReference type="PANTHER" id="PTHR30408:SF12">
    <property type="entry name" value="TYPE I RESTRICTION ENZYME MJAVIII SPECIFICITY SUBUNIT"/>
    <property type="match status" value="1"/>
</dbReference>
<comment type="similarity">
    <text evidence="1">Belongs to the type-I restriction system S methylase family.</text>
</comment>
<name>A0ABV1GTP0_9BACT</name>
<gene>
    <name evidence="6" type="ORF">WMO46_01170</name>
</gene>
<dbReference type="Gene3D" id="1.10.287.1120">
    <property type="entry name" value="Bipartite methylase S protein"/>
    <property type="match status" value="1"/>
</dbReference>
<keyword evidence="6" id="KW-0378">Hydrolase</keyword>
<dbReference type="GO" id="GO:0016787">
    <property type="term" value="F:hydrolase activity"/>
    <property type="evidence" value="ECO:0007669"/>
    <property type="project" value="UniProtKB-KW"/>
</dbReference>